<feature type="transmembrane region" description="Helical" evidence="7">
    <location>
        <begin position="344"/>
        <end position="361"/>
    </location>
</feature>
<dbReference type="Pfam" id="PF00953">
    <property type="entry name" value="Glycos_transf_4"/>
    <property type="match status" value="1"/>
</dbReference>
<dbReference type="InterPro" id="IPR000715">
    <property type="entry name" value="Glycosyl_transferase_4"/>
</dbReference>
<dbReference type="GO" id="GO:0005886">
    <property type="term" value="C:plasma membrane"/>
    <property type="evidence" value="ECO:0007669"/>
    <property type="project" value="UniProtKB-SubCell"/>
</dbReference>
<keyword evidence="5 7" id="KW-1133">Transmembrane helix</keyword>
<feature type="transmembrane region" description="Helical" evidence="7">
    <location>
        <begin position="82"/>
        <end position="99"/>
    </location>
</feature>
<gene>
    <name evidence="8" type="ORF">UFOPK1572_00193</name>
</gene>
<evidence type="ECO:0000256" key="2">
    <source>
        <dbReference type="ARBA" id="ARBA00022475"/>
    </source>
</evidence>
<evidence type="ECO:0000256" key="1">
    <source>
        <dbReference type="ARBA" id="ARBA00004651"/>
    </source>
</evidence>
<evidence type="ECO:0000256" key="7">
    <source>
        <dbReference type="SAM" id="Phobius"/>
    </source>
</evidence>
<feature type="transmembrane region" description="Helical" evidence="7">
    <location>
        <begin position="262"/>
        <end position="287"/>
    </location>
</feature>
<evidence type="ECO:0000256" key="6">
    <source>
        <dbReference type="ARBA" id="ARBA00023136"/>
    </source>
</evidence>
<dbReference type="AlphaFoldDB" id="A0A6J6CIS1"/>
<feature type="transmembrane region" description="Helical" evidence="7">
    <location>
        <begin position="50"/>
        <end position="70"/>
    </location>
</feature>
<dbReference type="PANTHER" id="PTHR22926:SF3">
    <property type="entry name" value="UNDECAPRENYL-PHOSPHATE ALPHA-N-ACETYLGLUCOSAMINYL 1-PHOSPHATE TRANSFERASE"/>
    <property type="match status" value="1"/>
</dbReference>
<dbReference type="GO" id="GO:0071555">
    <property type="term" value="P:cell wall organization"/>
    <property type="evidence" value="ECO:0007669"/>
    <property type="project" value="TreeGrafter"/>
</dbReference>
<evidence type="ECO:0000256" key="5">
    <source>
        <dbReference type="ARBA" id="ARBA00022989"/>
    </source>
</evidence>
<feature type="transmembrane region" description="Helical" evidence="7">
    <location>
        <begin position="111"/>
        <end position="133"/>
    </location>
</feature>
<feature type="transmembrane region" description="Helical" evidence="7">
    <location>
        <begin position="6"/>
        <end position="29"/>
    </location>
</feature>
<feature type="transmembrane region" description="Helical" evidence="7">
    <location>
        <begin position="145"/>
        <end position="163"/>
    </location>
</feature>
<evidence type="ECO:0000256" key="3">
    <source>
        <dbReference type="ARBA" id="ARBA00022679"/>
    </source>
</evidence>
<dbReference type="GO" id="GO:0016780">
    <property type="term" value="F:phosphotransferase activity, for other substituted phosphate groups"/>
    <property type="evidence" value="ECO:0007669"/>
    <property type="project" value="InterPro"/>
</dbReference>
<dbReference type="EMBL" id="CAEZTC010000013">
    <property type="protein sequence ID" value="CAB4551402.1"/>
    <property type="molecule type" value="Genomic_DNA"/>
</dbReference>
<feature type="transmembrane region" description="Helical" evidence="7">
    <location>
        <begin position="170"/>
        <end position="188"/>
    </location>
</feature>
<keyword evidence="2" id="KW-1003">Cell membrane</keyword>
<protein>
    <submittedName>
        <fullName evidence="8">Unannotated protein</fullName>
    </submittedName>
</protein>
<organism evidence="8">
    <name type="scientific">freshwater metagenome</name>
    <dbReference type="NCBI Taxonomy" id="449393"/>
    <lineage>
        <taxon>unclassified sequences</taxon>
        <taxon>metagenomes</taxon>
        <taxon>ecological metagenomes</taxon>
    </lineage>
</organism>
<dbReference type="GO" id="GO:0009103">
    <property type="term" value="P:lipopolysaccharide biosynthetic process"/>
    <property type="evidence" value="ECO:0007669"/>
    <property type="project" value="TreeGrafter"/>
</dbReference>
<reference evidence="8" key="1">
    <citation type="submission" date="2020-05" db="EMBL/GenBank/DDBJ databases">
        <authorList>
            <person name="Chiriac C."/>
            <person name="Salcher M."/>
            <person name="Ghai R."/>
            <person name="Kavagutti S V."/>
        </authorList>
    </citation>
    <scope>NUCLEOTIDE SEQUENCE</scope>
</reference>
<feature type="transmembrane region" description="Helical" evidence="7">
    <location>
        <begin position="200"/>
        <end position="220"/>
    </location>
</feature>
<comment type="subcellular location">
    <subcellularLocation>
        <location evidence="1">Cell membrane</location>
        <topology evidence="1">Multi-pass membrane protein</topology>
    </subcellularLocation>
</comment>
<dbReference type="GO" id="GO:0044038">
    <property type="term" value="P:cell wall macromolecule biosynthetic process"/>
    <property type="evidence" value="ECO:0007669"/>
    <property type="project" value="TreeGrafter"/>
</dbReference>
<name>A0A6J6CIS1_9ZZZZ</name>
<evidence type="ECO:0000256" key="4">
    <source>
        <dbReference type="ARBA" id="ARBA00022692"/>
    </source>
</evidence>
<dbReference type="PANTHER" id="PTHR22926">
    <property type="entry name" value="PHOSPHO-N-ACETYLMURAMOYL-PENTAPEPTIDE-TRANSFERASE"/>
    <property type="match status" value="1"/>
</dbReference>
<evidence type="ECO:0000313" key="8">
    <source>
        <dbReference type="EMBL" id="CAB4551402.1"/>
    </source>
</evidence>
<proteinExistence type="predicted"/>
<feature type="transmembrane region" description="Helical" evidence="7">
    <location>
        <begin position="232"/>
        <end position="250"/>
    </location>
</feature>
<dbReference type="CDD" id="cd06853">
    <property type="entry name" value="GT_WecA_like"/>
    <property type="match status" value="1"/>
</dbReference>
<feature type="transmembrane region" description="Helical" evidence="7">
    <location>
        <begin position="318"/>
        <end position="338"/>
    </location>
</feature>
<keyword evidence="3" id="KW-0808">Transferase</keyword>
<sequence length="383" mass="41218">MGDVTGYLVIGSVAMAVTASTTPVVRAFARRRNWVALPSDRKVHTVPTPDVGGIAMFAGVLAAMFVAWQMDRFSPLFDGNSEPTGLLLGALVILIVGVRDDVKEVSAPARVVATVFTGMILVWFGVTMFYFRIPFLGVLQLSDDWVPIVTVFWLLGMTQAVNLIDGLDGLAAGIVAIGSTAFFIYSYHLSGLGLLSEPNFGPLIAIITVGVCVGFLPYNVNGASIFMGDGGAYLLGFLVAVSTSVVGGRADPTTQAFSGQTYFFLAPLVIPLIILGVPVFDVLFAIVRRVSKRQGFATADTGHLHHRLIRLGHGPRRAVAILWGWTALLSAFVLYPVFNTTTTNFVPLGLLGLVLFLYTVLHPDIDRAKKDENASHFDRVTKD</sequence>
<keyword evidence="4 7" id="KW-0812">Transmembrane</keyword>
<keyword evidence="6 7" id="KW-0472">Membrane</keyword>
<accession>A0A6J6CIS1</accession>